<feature type="non-terminal residue" evidence="1">
    <location>
        <position position="1"/>
    </location>
</feature>
<dbReference type="AlphaFoldDB" id="X1KXK6"/>
<dbReference type="EMBL" id="BARU01047326">
    <property type="protein sequence ID" value="GAH98370.1"/>
    <property type="molecule type" value="Genomic_DNA"/>
</dbReference>
<sequence length="86" mass="9814">LVFGAVEVIRYTEKRAESAERAGHIRFATAAEADEESIGQFLLQNVEEVRVSFYTQRLPVGLIWQSMLMYLTKVDSNRPKFAETCT</sequence>
<reference evidence="1" key="1">
    <citation type="journal article" date="2014" name="Front. Microbiol.">
        <title>High frequency of phylogenetically diverse reductive dehalogenase-homologous genes in deep subseafloor sedimentary metagenomes.</title>
        <authorList>
            <person name="Kawai M."/>
            <person name="Futagami T."/>
            <person name="Toyoda A."/>
            <person name="Takaki Y."/>
            <person name="Nishi S."/>
            <person name="Hori S."/>
            <person name="Arai W."/>
            <person name="Tsubouchi T."/>
            <person name="Morono Y."/>
            <person name="Uchiyama I."/>
            <person name="Ito T."/>
            <person name="Fujiyama A."/>
            <person name="Inagaki F."/>
            <person name="Takami H."/>
        </authorList>
    </citation>
    <scope>NUCLEOTIDE SEQUENCE</scope>
    <source>
        <strain evidence="1">Expedition CK06-06</strain>
    </source>
</reference>
<organism evidence="1">
    <name type="scientific">marine sediment metagenome</name>
    <dbReference type="NCBI Taxonomy" id="412755"/>
    <lineage>
        <taxon>unclassified sequences</taxon>
        <taxon>metagenomes</taxon>
        <taxon>ecological metagenomes</taxon>
    </lineage>
</organism>
<gene>
    <name evidence="1" type="ORF">S03H2_70960</name>
</gene>
<protein>
    <submittedName>
        <fullName evidence="1">Uncharacterized protein</fullName>
    </submittedName>
</protein>
<comment type="caution">
    <text evidence="1">The sequence shown here is derived from an EMBL/GenBank/DDBJ whole genome shotgun (WGS) entry which is preliminary data.</text>
</comment>
<evidence type="ECO:0000313" key="1">
    <source>
        <dbReference type="EMBL" id="GAH98370.1"/>
    </source>
</evidence>
<name>X1KXK6_9ZZZZ</name>
<proteinExistence type="predicted"/>
<accession>X1KXK6</accession>